<dbReference type="Gene3D" id="1.25.40.180">
    <property type="match status" value="1"/>
</dbReference>
<dbReference type="AlphaFoldDB" id="A0A6C0IGY2"/>
<name>A0A6C0IGY2_9ZZZZ</name>
<evidence type="ECO:0008006" key="2">
    <source>
        <dbReference type="Google" id="ProtNLM"/>
    </source>
</evidence>
<accession>A0A6C0IGY2</accession>
<evidence type="ECO:0000313" key="1">
    <source>
        <dbReference type="EMBL" id="QHT92059.1"/>
    </source>
</evidence>
<sequence length="326" mass="38458">MATTLKYSLEDFRNIRFEGFNFVLPEDTITLISNLSLEVGSPTYIKTPNFQKQDNSKITTGESSLYKTNNRRRNKPREMINDEEWESVRNFQSTKIEQKEGVEIKINDIKLLLNKITDKNYSENKDKIIAIMTENNEYDELFKIGTTIFEIASNNKFYSKIYADLYTEIMGKFEIMKDIFEKSISEFLELFDVIQYVDPNVDYNLFCKINLDNERRQSLSLFFVNLMINGVIKKERILNIVQNLLTQVKTYISKENKKNEVDELTENISILYKKELFDEDDFNNSELQINGMKLNDFIDVLANSKVKNYLSFTNKSLFKFMDMVEM</sequence>
<organism evidence="1">
    <name type="scientific">viral metagenome</name>
    <dbReference type="NCBI Taxonomy" id="1070528"/>
    <lineage>
        <taxon>unclassified sequences</taxon>
        <taxon>metagenomes</taxon>
        <taxon>organismal metagenomes</taxon>
    </lineage>
</organism>
<reference evidence="1" key="1">
    <citation type="journal article" date="2020" name="Nature">
        <title>Giant virus diversity and host interactions through global metagenomics.</title>
        <authorList>
            <person name="Schulz F."/>
            <person name="Roux S."/>
            <person name="Paez-Espino D."/>
            <person name="Jungbluth S."/>
            <person name="Walsh D.A."/>
            <person name="Denef V.J."/>
            <person name="McMahon K.D."/>
            <person name="Konstantinidis K.T."/>
            <person name="Eloe-Fadrosh E.A."/>
            <person name="Kyrpides N.C."/>
            <person name="Woyke T."/>
        </authorList>
    </citation>
    <scope>NUCLEOTIDE SEQUENCE</scope>
    <source>
        <strain evidence="1">GVMAG-M-3300023184-86</strain>
    </source>
</reference>
<proteinExistence type="predicted"/>
<dbReference type="EMBL" id="MN740175">
    <property type="protein sequence ID" value="QHT92059.1"/>
    <property type="molecule type" value="Genomic_DNA"/>
</dbReference>
<protein>
    <recommendedName>
        <fullName evidence="2">MIF4G domain-containing protein</fullName>
    </recommendedName>
</protein>